<accession>A0A6C0JUH5</accession>
<dbReference type="EMBL" id="MN740698">
    <property type="protein sequence ID" value="QHU08571.1"/>
    <property type="molecule type" value="Genomic_DNA"/>
</dbReference>
<name>A0A6C0JUH5_9ZZZZ</name>
<feature type="compositionally biased region" description="Acidic residues" evidence="1">
    <location>
        <begin position="1676"/>
        <end position="1689"/>
    </location>
</feature>
<feature type="compositionally biased region" description="Basic residues" evidence="1">
    <location>
        <begin position="1465"/>
        <end position="1476"/>
    </location>
</feature>
<feature type="compositionally biased region" description="Acidic residues" evidence="1">
    <location>
        <begin position="1483"/>
        <end position="1501"/>
    </location>
</feature>
<protein>
    <submittedName>
        <fullName evidence="2">Uncharacterized protein</fullName>
    </submittedName>
</protein>
<feature type="region of interest" description="Disordered" evidence="1">
    <location>
        <begin position="1439"/>
        <end position="1501"/>
    </location>
</feature>
<reference evidence="2" key="1">
    <citation type="journal article" date="2020" name="Nature">
        <title>Giant virus diversity and host interactions through global metagenomics.</title>
        <authorList>
            <person name="Schulz F."/>
            <person name="Roux S."/>
            <person name="Paez-Espino D."/>
            <person name="Jungbluth S."/>
            <person name="Walsh D.A."/>
            <person name="Denef V.J."/>
            <person name="McMahon K.D."/>
            <person name="Konstantinidis K.T."/>
            <person name="Eloe-Fadrosh E.A."/>
            <person name="Kyrpides N.C."/>
            <person name="Woyke T."/>
        </authorList>
    </citation>
    <scope>NUCLEOTIDE SEQUENCE</scope>
    <source>
        <strain evidence="2">GVMAG-S-1063924-116</strain>
    </source>
</reference>
<proteinExistence type="predicted"/>
<feature type="region of interest" description="Disordered" evidence="1">
    <location>
        <begin position="308"/>
        <end position="361"/>
    </location>
</feature>
<sequence length="1711" mass="192756">MTSIPSALEVVNYAKFTVGQERRLVIPISFSASVRTSLTEYNDYLLTDKESRLIFMYDPTDYLEGYWKNNLRTTEDNLTILNRGFEYVKNNPRSSARYNEPFDIIQYSLDHPDEVLAFEDIDSLFVNLRELDEAHSLLEGLEESYKLGNIGLPEYARYKETGVDIFNEVTGLVAMRVVSYASTFNTEVDDLIRVQDSEGRECKVVYVEPIALKDYEKDGTFKQLEQYAILHSSTGVHYFVVKSEKVGRAIRALRKLVSGGHNQVNRSYFVRPSEVRAMLMRSDKPLTTREEESTRWFMGLLQVEGHLSVERLEDEEDESEGEDLSHSEYSDSDTSEKTQEPEQTLQPSPSKTESKSSTMSSLYGIAKQEKPLLALVDGEERALDLIRVNKVIANPAISDRYIVSKQTSYVFMTKKYYKKSMSATLDTVLTSRPGQYKGDPKVYDMLANMYSVDQLLVEPGNAIYKPAFEKLVNTAFSCDSNITLEDSKGNLVSPISMRINNFDTGIPELVAKGYVSMDPTGSKYIMFGKGVCEQGDAGSVAKVRARVLAKGHKGLEDVLVKVAKVRVNGVNDNDITTAQAARYYKQIVDESRLVEDPTFVPVREEGKNHVYGIRVARKSFFSKLTKLFGKNLLDEDGQYTLLVKPYGSTPVETARLLNAAVAKGKVGKKLQAAILDPLEYESETEEESEIEDEPGTVLVDLDFKEYKGINSFPRLLATSEGDYITLIVVDLVGREGYAKLVEEGLSVINREVKAQYFAVKEPDTDITKDMLDELFTKGTLSQAVYDRLTGSLVQVSQLMVDPETTDKTRAERFMNIINAAKPKGSSKPKPSGAADKFDKKKLYYIDGERTGKDYVPGFWCKPFKVPLAKIAAVDENPLDPQDEVTPLSSYYCMSGESLVMFAITQYEGSDANLYSTNTAKLTEHIELGGNGFCPEDHLATVFDVYDSMRQRMEDEPGWTTPLYEEIQLAVMHNTVALTNDVMDMEDGSRVRAYKIMKSAFPGEFLKRLKWARAPGYSNYHVVFCEEGNVSDTLDRINEDLHNPDAMDLSFYKYGEDTMPPEDSPLYAKYVVGPHFLEHGDILVSHAGSSQIIMTSNYGKVVQPVQVSVKYPGAFKHITNLTDYYVHRDGLYTFYLVAEDAGKDVLARSIETLVGYLQEDYFLEDLLSCQSCLVPIANLQDPDIDPLSIFLHDDIAYKNAIRGVVSFQNAADGIDIVRTSYEARRTRVMADYTMSKNNIESTYIYTAVKHGSGLLIQDNSIPFNDIVIKDEPWLADLKEDTSYVPIPSVDDMTLVGATVLPRMVAVAKGKRVIPVAFVPPIRDDEIKLDDSLLAVVRGSEGQILKYVIFVTGGKAGSLGPTIDYMYSVDSFINEKIGKVLNQIYQGEEGAAKSLSKVGDVKMYLYGYNPNNKNLENIYPKMASRDDKAEITIVLKTFQGNLNSTDTDPDVNKGGKSRPIPQPKTDKRPKKEHKQPKQPKKEPEPEPEPEYFEEEEEEYSEPEPEYYVIDNDGVRHEFDIYDLNDPDTPEEIVTFMQKTYQWDEELPAYAAIEGNNVYIIFKLNGKFFVRFNKQNFWRMIHPMEGALKDGKYNPPNYPFKEFTLFNGDESMLVPPGMPELGGGEDLYLSMVGKKANPNSFPLVVVAVPAKKMLLSGFLFGDHTYMTVGPKTSKMTDLIPDEEEYEEEEEEEPVIKKAPKKSKSSKSSKKSKRK</sequence>
<evidence type="ECO:0000256" key="1">
    <source>
        <dbReference type="SAM" id="MobiDB-lite"/>
    </source>
</evidence>
<feature type="region of interest" description="Disordered" evidence="1">
    <location>
        <begin position="1668"/>
        <end position="1711"/>
    </location>
</feature>
<evidence type="ECO:0000313" key="2">
    <source>
        <dbReference type="EMBL" id="QHU08571.1"/>
    </source>
</evidence>
<feature type="compositionally biased region" description="Low complexity" evidence="1">
    <location>
        <begin position="347"/>
        <end position="361"/>
    </location>
</feature>
<feature type="compositionally biased region" description="Acidic residues" evidence="1">
    <location>
        <begin position="312"/>
        <end position="322"/>
    </location>
</feature>
<organism evidence="2">
    <name type="scientific">viral metagenome</name>
    <dbReference type="NCBI Taxonomy" id="1070528"/>
    <lineage>
        <taxon>unclassified sequences</taxon>
        <taxon>metagenomes</taxon>
        <taxon>organismal metagenomes</taxon>
    </lineage>
</organism>
<feature type="compositionally biased region" description="Basic and acidic residues" evidence="1">
    <location>
        <begin position="323"/>
        <end position="340"/>
    </location>
</feature>
<feature type="compositionally biased region" description="Basic residues" evidence="1">
    <location>
        <begin position="1694"/>
        <end position="1711"/>
    </location>
</feature>